<dbReference type="OrthoDB" id="1908613at2759"/>
<dbReference type="InterPro" id="IPR058673">
    <property type="entry name" value="HHO5-like_N"/>
</dbReference>
<keyword evidence="4" id="KW-0804">Transcription</keyword>
<feature type="region of interest" description="Disordered" evidence="6">
    <location>
        <begin position="307"/>
        <end position="331"/>
    </location>
</feature>
<evidence type="ECO:0000313" key="9">
    <source>
        <dbReference type="Proteomes" id="UP000701853"/>
    </source>
</evidence>
<evidence type="ECO:0000256" key="6">
    <source>
        <dbReference type="SAM" id="MobiDB-lite"/>
    </source>
</evidence>
<dbReference type="GO" id="GO:0005634">
    <property type="term" value="C:nucleus"/>
    <property type="evidence" value="ECO:0007669"/>
    <property type="project" value="UniProtKB-SubCell"/>
</dbReference>
<feature type="domain" description="HTH myb-type" evidence="7">
    <location>
        <begin position="213"/>
        <end position="273"/>
    </location>
</feature>
<dbReference type="GO" id="GO:0003677">
    <property type="term" value="F:DNA binding"/>
    <property type="evidence" value="ECO:0007669"/>
    <property type="project" value="UniProtKB-KW"/>
</dbReference>
<sequence>MELSLDLSSVFVPKTITEFLKEASKIKDGFQRSSKISDYVKRLEDEMKKIDGFKRELPLCMLLLKDGIGRLKVEEMQCKETDDGLRLKENDDGDKTSWLSSVQLWNSDFNIYDHNKKPNTVSVLKLRSGREEEDMSENPIKVCNNKSRGGAFVPFKDISGIPLMNPSFELVSCNGILRNNGGCTIGSGSSLTAEKTQIKFQTESQDQQKQQQNSRKQRRCWSPELHRLFVDALQQLGGSQVATPKQIKEVMQVDDLTNDEVKSHLQKYRLHIRKLPSSSARNQCSENMKSQSGSPQCPLIVSALAKGMSSTGGDSMDGEDDEKSDGLSWRSGVHKPGEIECIALSEGDYSKRFLQISWTGLVYALIWNQFVLFY</sequence>
<proteinExistence type="predicted"/>
<protein>
    <recommendedName>
        <fullName evidence="7">HTH myb-type domain-containing protein</fullName>
    </recommendedName>
</protein>
<dbReference type="InterPro" id="IPR044787">
    <property type="entry name" value="HHO5-like"/>
</dbReference>
<dbReference type="NCBIfam" id="TIGR01557">
    <property type="entry name" value="myb_SHAQKYF"/>
    <property type="match status" value="1"/>
</dbReference>
<evidence type="ECO:0000259" key="7">
    <source>
        <dbReference type="PROSITE" id="PS51294"/>
    </source>
</evidence>
<dbReference type="PROSITE" id="PS51294">
    <property type="entry name" value="HTH_MYB"/>
    <property type="match status" value="1"/>
</dbReference>
<gene>
    <name evidence="8" type="ORF">CXB51_030243</name>
</gene>
<keyword evidence="3" id="KW-0238">DNA-binding</keyword>
<name>A0A8J6CN68_9ROSI</name>
<evidence type="ECO:0000313" key="8">
    <source>
        <dbReference type="EMBL" id="KAG8477051.1"/>
    </source>
</evidence>
<dbReference type="EMBL" id="JAHUZN010000011">
    <property type="protein sequence ID" value="KAG8477051.1"/>
    <property type="molecule type" value="Genomic_DNA"/>
</dbReference>
<reference evidence="8 9" key="1">
    <citation type="journal article" date="2021" name="bioRxiv">
        <title>The Gossypium anomalum genome as a resource for cotton improvement and evolutionary analysis of hybrid incompatibility.</title>
        <authorList>
            <person name="Grover C.E."/>
            <person name="Yuan D."/>
            <person name="Arick M.A."/>
            <person name="Miller E.R."/>
            <person name="Hu G."/>
            <person name="Peterson D.G."/>
            <person name="Wendel J.F."/>
            <person name="Udall J.A."/>
        </authorList>
    </citation>
    <scope>NUCLEOTIDE SEQUENCE [LARGE SCALE GENOMIC DNA]</scope>
    <source>
        <strain evidence="8">JFW-Udall</strain>
        <tissue evidence="8">Leaf</tissue>
    </source>
</reference>
<dbReference type="Proteomes" id="UP000701853">
    <property type="component" value="Chromosome 11"/>
</dbReference>
<keyword evidence="2" id="KW-0805">Transcription regulation</keyword>
<evidence type="ECO:0000256" key="4">
    <source>
        <dbReference type="ARBA" id="ARBA00023163"/>
    </source>
</evidence>
<dbReference type="InterPro" id="IPR001005">
    <property type="entry name" value="SANT/Myb"/>
</dbReference>
<comment type="caution">
    <text evidence="8">The sequence shown here is derived from an EMBL/GenBank/DDBJ whole genome shotgun (WGS) entry which is preliminary data.</text>
</comment>
<dbReference type="SUPFAM" id="SSF46689">
    <property type="entry name" value="Homeodomain-like"/>
    <property type="match status" value="1"/>
</dbReference>
<dbReference type="PANTHER" id="PTHR31003">
    <property type="entry name" value="MYB FAMILY TRANSCRIPTION FACTOR"/>
    <property type="match status" value="1"/>
</dbReference>
<comment type="subcellular location">
    <subcellularLocation>
        <location evidence="1">Nucleus</location>
    </subcellularLocation>
</comment>
<dbReference type="Pfam" id="PF26575">
    <property type="entry name" value="HHO5_N"/>
    <property type="match status" value="1"/>
</dbReference>
<keyword evidence="5" id="KW-0539">Nucleus</keyword>
<dbReference type="PANTHER" id="PTHR31003:SF22">
    <property type="entry name" value="TRANSCRIPTION FACTOR HHO5"/>
    <property type="match status" value="1"/>
</dbReference>
<dbReference type="GO" id="GO:0003700">
    <property type="term" value="F:DNA-binding transcription factor activity"/>
    <property type="evidence" value="ECO:0007669"/>
    <property type="project" value="InterPro"/>
</dbReference>
<evidence type="ECO:0000256" key="2">
    <source>
        <dbReference type="ARBA" id="ARBA00023015"/>
    </source>
</evidence>
<dbReference type="InterPro" id="IPR009057">
    <property type="entry name" value="Homeodomain-like_sf"/>
</dbReference>
<evidence type="ECO:0000256" key="1">
    <source>
        <dbReference type="ARBA" id="ARBA00004123"/>
    </source>
</evidence>
<dbReference type="InterPro" id="IPR017930">
    <property type="entry name" value="Myb_dom"/>
</dbReference>
<dbReference type="Gene3D" id="1.10.10.60">
    <property type="entry name" value="Homeodomain-like"/>
    <property type="match status" value="1"/>
</dbReference>
<accession>A0A8J6CN68</accession>
<dbReference type="InterPro" id="IPR006447">
    <property type="entry name" value="Myb_dom_plants"/>
</dbReference>
<keyword evidence="9" id="KW-1185">Reference proteome</keyword>
<dbReference type="FunFam" id="1.10.10.60:FF:000002">
    <property type="entry name" value="Myb family transcription factor"/>
    <property type="match status" value="1"/>
</dbReference>
<evidence type="ECO:0000256" key="5">
    <source>
        <dbReference type="ARBA" id="ARBA00023242"/>
    </source>
</evidence>
<organism evidence="8 9">
    <name type="scientific">Gossypium anomalum</name>
    <dbReference type="NCBI Taxonomy" id="47600"/>
    <lineage>
        <taxon>Eukaryota</taxon>
        <taxon>Viridiplantae</taxon>
        <taxon>Streptophyta</taxon>
        <taxon>Embryophyta</taxon>
        <taxon>Tracheophyta</taxon>
        <taxon>Spermatophyta</taxon>
        <taxon>Magnoliopsida</taxon>
        <taxon>eudicotyledons</taxon>
        <taxon>Gunneridae</taxon>
        <taxon>Pentapetalae</taxon>
        <taxon>rosids</taxon>
        <taxon>malvids</taxon>
        <taxon>Malvales</taxon>
        <taxon>Malvaceae</taxon>
        <taxon>Malvoideae</taxon>
        <taxon>Gossypium</taxon>
    </lineage>
</organism>
<dbReference type="AlphaFoldDB" id="A0A8J6CN68"/>
<dbReference type="Pfam" id="PF00249">
    <property type="entry name" value="Myb_DNA-binding"/>
    <property type="match status" value="1"/>
</dbReference>
<evidence type="ECO:0000256" key="3">
    <source>
        <dbReference type="ARBA" id="ARBA00023125"/>
    </source>
</evidence>